<gene>
    <name evidence="1" type="ORF">BB934_32355</name>
</gene>
<sequence>MGEWRTVFEEEVEGRLVTVKIYRSEDTADDDGDEGPAVRVTTTSVDNYPGVLEDEDGDTLLLEREDTGRLMTLEPYSLDDLAGELMEIGFSLEGAASVASKVPG</sequence>
<dbReference type="AlphaFoldDB" id="A0A1B2ESG5"/>
<dbReference type="RefSeq" id="WP_099514010.1">
    <property type="nucleotide sequence ID" value="NZ_CP016617.1"/>
</dbReference>
<geneLocation type="plasmid" evidence="1">
    <name>unnamed1</name>
</geneLocation>
<name>A0A1B2ESG5_9HYPH</name>
<dbReference type="KEGG" id="moc:BB934_32355"/>
<keyword evidence="1" id="KW-0614">Plasmid</keyword>
<evidence type="ECO:0000313" key="1">
    <source>
        <dbReference type="EMBL" id="ANY82914.1"/>
    </source>
</evidence>
<organism evidence="1">
    <name type="scientific">Microvirga ossetica</name>
    <dbReference type="NCBI Taxonomy" id="1882682"/>
    <lineage>
        <taxon>Bacteria</taxon>
        <taxon>Pseudomonadati</taxon>
        <taxon>Pseudomonadota</taxon>
        <taxon>Alphaproteobacteria</taxon>
        <taxon>Hyphomicrobiales</taxon>
        <taxon>Methylobacteriaceae</taxon>
        <taxon>Microvirga</taxon>
    </lineage>
</organism>
<reference evidence="1" key="1">
    <citation type="submission" date="2016-07" db="EMBL/GenBank/DDBJ databases">
        <title>Microvirga ossetica sp. nov. a new species of rhizobia isolated from root nodules of the legume species Vicia alpestris Steven originated from North Ossetia region in the Caucasus.</title>
        <authorList>
            <person name="Safronova V.I."/>
            <person name="Kuznetsova I.G."/>
            <person name="Sazanova A.L."/>
            <person name="Belimov A."/>
            <person name="Andronov E."/>
            <person name="Osledkin Y.S."/>
            <person name="Onishchuk O.P."/>
            <person name="Kurchak O.N."/>
            <person name="Shaposhnikov A.I."/>
            <person name="Willems A."/>
            <person name="Tikhonovich I.A."/>
        </authorList>
    </citation>
    <scope>NUCLEOTIDE SEQUENCE [LARGE SCALE GENOMIC DNA]</scope>
    <source>
        <strain evidence="1">V5/3M</strain>
        <plasmid evidence="1">unnamed1</plasmid>
    </source>
</reference>
<dbReference type="OrthoDB" id="8018948at2"/>
<dbReference type="EMBL" id="CP016617">
    <property type="protein sequence ID" value="ANY82914.1"/>
    <property type="molecule type" value="Genomic_DNA"/>
</dbReference>
<accession>A0A1B2ESG5</accession>
<proteinExistence type="predicted"/>
<protein>
    <submittedName>
        <fullName evidence="1">Uncharacterized protein</fullName>
    </submittedName>
</protein>